<sequence length="228" mass="25527">MERRLPAESIPLFNEGIALVLYRWSALRAAVENEWGGRDSRQKAEQLGTDLLSWFTLSKEPLYIDDLENMLDEGMLSLNVEVDDGSVEEYNVKSADYSLDGFHLFLWVIDEMPADGISVAEKLMLMHEECLEGNFKSIEILREAGLKQVAGSHVTQVVNDDDDDSSDDGEDRVMEDENPSNMMVDMSKAESNLNSVDMPVNGPIPKVAAEADDGWVVVSNRRNKGRKN</sequence>
<feature type="region of interest" description="Disordered" evidence="3">
    <location>
        <begin position="157"/>
        <end position="183"/>
    </location>
</feature>
<organism evidence="4 5">
    <name type="scientific">Senna tora</name>
    <dbReference type="NCBI Taxonomy" id="362788"/>
    <lineage>
        <taxon>Eukaryota</taxon>
        <taxon>Viridiplantae</taxon>
        <taxon>Streptophyta</taxon>
        <taxon>Embryophyta</taxon>
        <taxon>Tracheophyta</taxon>
        <taxon>Spermatophyta</taxon>
        <taxon>Magnoliopsida</taxon>
        <taxon>eudicotyledons</taxon>
        <taxon>Gunneridae</taxon>
        <taxon>Pentapetalae</taxon>
        <taxon>rosids</taxon>
        <taxon>fabids</taxon>
        <taxon>Fabales</taxon>
        <taxon>Fabaceae</taxon>
        <taxon>Caesalpinioideae</taxon>
        <taxon>Cassia clade</taxon>
        <taxon>Senna</taxon>
    </lineage>
</organism>
<evidence type="ECO:0000256" key="3">
    <source>
        <dbReference type="SAM" id="MobiDB-lite"/>
    </source>
</evidence>
<proteinExistence type="inferred from homology"/>
<dbReference type="EMBL" id="JAAIUW010000008">
    <property type="protein sequence ID" value="KAF7817851.1"/>
    <property type="molecule type" value="Genomic_DNA"/>
</dbReference>
<evidence type="ECO:0000256" key="2">
    <source>
        <dbReference type="ARBA" id="ARBA00022552"/>
    </source>
</evidence>
<dbReference type="GO" id="GO:0006364">
    <property type="term" value="P:rRNA processing"/>
    <property type="evidence" value="ECO:0007669"/>
    <property type="project" value="UniProtKB-KW"/>
</dbReference>
<keyword evidence="5" id="KW-1185">Reference proteome</keyword>
<name>A0A834WFW8_9FABA</name>
<dbReference type="InterPro" id="IPR019398">
    <property type="entry name" value="Pre-rRNA_process_TSR2"/>
</dbReference>
<dbReference type="Pfam" id="PF10273">
    <property type="entry name" value="WGG"/>
    <property type="match status" value="1"/>
</dbReference>
<evidence type="ECO:0000313" key="4">
    <source>
        <dbReference type="EMBL" id="KAF7817851.1"/>
    </source>
</evidence>
<dbReference type="OrthoDB" id="263560at2759"/>
<evidence type="ECO:0000256" key="1">
    <source>
        <dbReference type="ARBA" id="ARBA00006524"/>
    </source>
</evidence>
<gene>
    <name evidence="4" type="ORF">G2W53_023306</name>
</gene>
<dbReference type="AlphaFoldDB" id="A0A834WFW8"/>
<feature type="compositionally biased region" description="Acidic residues" evidence="3">
    <location>
        <begin position="159"/>
        <end position="178"/>
    </location>
</feature>
<comment type="caution">
    <text evidence="4">The sequence shown here is derived from an EMBL/GenBank/DDBJ whole genome shotgun (WGS) entry which is preliminary data.</text>
</comment>
<protein>
    <submittedName>
        <fullName evidence="4">Pre-rRNA-processing protein TSR2-like protein</fullName>
    </submittedName>
</protein>
<reference evidence="4" key="1">
    <citation type="submission" date="2020-09" db="EMBL/GenBank/DDBJ databases">
        <title>Genome-Enabled Discovery of Anthraquinone Biosynthesis in Senna tora.</title>
        <authorList>
            <person name="Kang S.-H."/>
            <person name="Pandey R.P."/>
            <person name="Lee C.-M."/>
            <person name="Sim J.-S."/>
            <person name="Jeong J.-T."/>
            <person name="Choi B.-S."/>
            <person name="Jung M."/>
            <person name="Ginzburg D."/>
            <person name="Zhao K."/>
            <person name="Won S.Y."/>
            <person name="Oh T.-J."/>
            <person name="Yu Y."/>
            <person name="Kim N.-H."/>
            <person name="Lee O.R."/>
            <person name="Lee T.-H."/>
            <person name="Bashyal P."/>
            <person name="Kim T.-S."/>
            <person name="Lee W.-H."/>
            <person name="Kawkins C."/>
            <person name="Kim C.-K."/>
            <person name="Kim J.S."/>
            <person name="Ahn B.O."/>
            <person name="Rhee S.Y."/>
            <person name="Sohng J.K."/>
        </authorList>
    </citation>
    <scope>NUCLEOTIDE SEQUENCE</scope>
    <source>
        <tissue evidence="4">Leaf</tissue>
    </source>
</reference>
<dbReference type="Proteomes" id="UP000634136">
    <property type="component" value="Unassembled WGS sequence"/>
</dbReference>
<evidence type="ECO:0000313" key="5">
    <source>
        <dbReference type="Proteomes" id="UP000634136"/>
    </source>
</evidence>
<keyword evidence="2" id="KW-0698">rRNA processing</keyword>
<comment type="similarity">
    <text evidence="1">Belongs to the TSR2 family.</text>
</comment>
<dbReference type="PANTHER" id="PTHR21250">
    <property type="entry name" value="PRE-RRNA-PROCESSING PROTEIN TSR2 HOMOLOG"/>
    <property type="match status" value="1"/>
</dbReference>
<accession>A0A834WFW8</accession>